<reference evidence="1 2" key="1">
    <citation type="journal article" date="2016" name="DNA Res.">
        <title>Genome sequence of Aspergillus luchuensis NBRC 4314.</title>
        <authorList>
            <person name="Yamada O."/>
            <person name="Machida M."/>
            <person name="Hosoyama A."/>
            <person name="Goto M."/>
            <person name="Takahashi T."/>
            <person name="Futagami T."/>
            <person name="Yamagata Y."/>
            <person name="Takeuchi M."/>
            <person name="Kobayashi T."/>
            <person name="Koike H."/>
            <person name="Abe K."/>
            <person name="Asai K."/>
            <person name="Arita M."/>
            <person name="Fujita N."/>
            <person name="Fukuda K."/>
            <person name="Higa K."/>
            <person name="Horikawa H."/>
            <person name="Ishikawa T."/>
            <person name="Jinno K."/>
            <person name="Kato Y."/>
            <person name="Kirimura K."/>
            <person name="Mizutani O."/>
            <person name="Nakasone K."/>
            <person name="Sano M."/>
            <person name="Shiraishi Y."/>
            <person name="Tsukahara M."/>
            <person name="Gomi K."/>
        </authorList>
    </citation>
    <scope>NUCLEOTIDE SEQUENCE [LARGE SCALE GENOMIC DNA]</scope>
    <source>
        <strain evidence="1 2">RIB 2604</strain>
    </source>
</reference>
<proteinExistence type="predicted"/>
<gene>
    <name evidence="1" type="ORF">RIB2604_03500400</name>
</gene>
<accession>A0A146FXT2</accession>
<comment type="caution">
    <text evidence="1">The sequence shown here is derived from an EMBL/GenBank/DDBJ whole genome shotgun (WGS) entry which is preliminary data.</text>
</comment>
<protein>
    <submittedName>
        <fullName evidence="1">Uncharacterized protein</fullName>
    </submittedName>
</protein>
<dbReference type="VEuPathDB" id="FungiDB:ASPFODRAFT_37063"/>
<organism evidence="1 2">
    <name type="scientific">Aspergillus kawachii</name>
    <name type="common">White koji mold</name>
    <name type="synonym">Aspergillus awamori var. kawachi</name>
    <dbReference type="NCBI Taxonomy" id="1069201"/>
    <lineage>
        <taxon>Eukaryota</taxon>
        <taxon>Fungi</taxon>
        <taxon>Dikarya</taxon>
        <taxon>Ascomycota</taxon>
        <taxon>Pezizomycotina</taxon>
        <taxon>Eurotiomycetes</taxon>
        <taxon>Eurotiomycetidae</taxon>
        <taxon>Eurotiales</taxon>
        <taxon>Aspergillaceae</taxon>
        <taxon>Aspergillus</taxon>
        <taxon>Aspergillus subgen. Circumdati</taxon>
    </lineage>
</organism>
<evidence type="ECO:0000313" key="2">
    <source>
        <dbReference type="Proteomes" id="UP000075230"/>
    </source>
</evidence>
<evidence type="ECO:0000313" key="1">
    <source>
        <dbReference type="EMBL" id="GAT30484.1"/>
    </source>
</evidence>
<name>A0A146FXT2_ASPKA</name>
<reference evidence="2" key="2">
    <citation type="submission" date="2016-02" db="EMBL/GenBank/DDBJ databases">
        <title>Genome sequencing of Aspergillus luchuensis NBRC 4314.</title>
        <authorList>
            <person name="Yamada O."/>
        </authorList>
    </citation>
    <scope>NUCLEOTIDE SEQUENCE [LARGE SCALE GENOMIC DNA]</scope>
    <source>
        <strain evidence="2">RIB 2604</strain>
    </source>
</reference>
<dbReference type="EMBL" id="BCWF01000034">
    <property type="protein sequence ID" value="GAT30484.1"/>
    <property type="molecule type" value="Genomic_DNA"/>
</dbReference>
<dbReference type="AlphaFoldDB" id="A0A146FXT2"/>
<sequence length="237" mass="27277">MENNQSYNIQVVKRSKRTPQDNISPHAELSKEDKNVATIKFPSELWDIVAHDNQWRDEELKNRVRQIVEAPPGTEDERLLCSQTKHILTVEDAGDTTPRQRKQAKRAVDISGMLDNCAFESSAYQIAENLQWSFDSSTDSNDLLIQPTLEDYKRILVHEKWLDAQEYQFDNHEEACVNLGFVDQANPRMKGMQSGQELKFWQPVCINCVAEMILCSREFRSKHILAKENDVTPSPIG</sequence>
<dbReference type="Proteomes" id="UP000075230">
    <property type="component" value="Unassembled WGS sequence"/>
</dbReference>